<dbReference type="PANTHER" id="PTHR33798">
    <property type="entry name" value="FLAVOPROTEIN OXYGENASE"/>
    <property type="match status" value="1"/>
</dbReference>
<protein>
    <recommendedName>
        <fullName evidence="6">Flavin reductase like domain-containing protein</fullName>
    </recommendedName>
</protein>
<reference evidence="7" key="2">
    <citation type="journal article" date="2020" name="Nat. Commun.">
        <title>Large-scale genome sequencing of mycorrhizal fungi provides insights into the early evolution of symbiotic traits.</title>
        <authorList>
            <person name="Miyauchi S."/>
            <person name="Kiss E."/>
            <person name="Kuo A."/>
            <person name="Drula E."/>
            <person name="Kohler A."/>
            <person name="Sanchez-Garcia M."/>
            <person name="Morin E."/>
            <person name="Andreopoulos B."/>
            <person name="Barry K.W."/>
            <person name="Bonito G."/>
            <person name="Buee M."/>
            <person name="Carver A."/>
            <person name="Chen C."/>
            <person name="Cichocki N."/>
            <person name="Clum A."/>
            <person name="Culley D."/>
            <person name="Crous P.W."/>
            <person name="Fauchery L."/>
            <person name="Girlanda M."/>
            <person name="Hayes R.D."/>
            <person name="Keri Z."/>
            <person name="LaButti K."/>
            <person name="Lipzen A."/>
            <person name="Lombard V."/>
            <person name="Magnuson J."/>
            <person name="Maillard F."/>
            <person name="Murat C."/>
            <person name="Nolan M."/>
            <person name="Ohm R.A."/>
            <person name="Pangilinan J."/>
            <person name="Pereira M.F."/>
            <person name="Perotto S."/>
            <person name="Peter M."/>
            <person name="Pfister S."/>
            <person name="Riley R."/>
            <person name="Sitrit Y."/>
            <person name="Stielow J.B."/>
            <person name="Szollosi G."/>
            <person name="Zifcakova L."/>
            <person name="Stursova M."/>
            <person name="Spatafora J.W."/>
            <person name="Tedersoo L."/>
            <person name="Vaario L.M."/>
            <person name="Yamada A."/>
            <person name="Yan M."/>
            <person name="Wang P."/>
            <person name="Xu J."/>
            <person name="Bruns T."/>
            <person name="Baldrian P."/>
            <person name="Vilgalys R."/>
            <person name="Dunand C."/>
            <person name="Henrissat B."/>
            <person name="Grigoriev I.V."/>
            <person name="Hibbett D."/>
            <person name="Nagy L.G."/>
            <person name="Martin F.M."/>
        </authorList>
    </citation>
    <scope>NUCLEOTIDE SEQUENCE</scope>
    <source>
        <strain evidence="7">Prilba</strain>
    </source>
</reference>
<comment type="caution">
    <text evidence="7">The sequence shown here is derived from an EMBL/GenBank/DDBJ whole genome shotgun (WGS) entry which is preliminary data.</text>
</comment>
<evidence type="ECO:0000313" key="8">
    <source>
        <dbReference type="Proteomes" id="UP000759537"/>
    </source>
</evidence>
<dbReference type="InterPro" id="IPR012349">
    <property type="entry name" value="Split_barrel_FMN-bd"/>
</dbReference>
<dbReference type="GO" id="GO:0010181">
    <property type="term" value="F:FMN binding"/>
    <property type="evidence" value="ECO:0007669"/>
    <property type="project" value="InterPro"/>
</dbReference>
<dbReference type="OrthoDB" id="10250990at2759"/>
<keyword evidence="8" id="KW-1185">Reference proteome</keyword>
<gene>
    <name evidence="7" type="ORF">DFH94DRAFT_380020</name>
</gene>
<feature type="compositionally biased region" description="Pro residues" evidence="5">
    <location>
        <begin position="1"/>
        <end position="11"/>
    </location>
</feature>
<dbReference type="AlphaFoldDB" id="A0A9P5N002"/>
<dbReference type="Gene3D" id="2.30.110.10">
    <property type="entry name" value="Electron Transport, Fmn-binding Protein, Chain A"/>
    <property type="match status" value="1"/>
</dbReference>
<dbReference type="Proteomes" id="UP000759537">
    <property type="component" value="Unassembled WGS sequence"/>
</dbReference>
<dbReference type="EMBL" id="WHVB01000005">
    <property type="protein sequence ID" value="KAF8482777.1"/>
    <property type="molecule type" value="Genomic_DNA"/>
</dbReference>
<accession>A0A9P5N002</accession>
<dbReference type="InterPro" id="IPR002563">
    <property type="entry name" value="Flavin_Rdtase-like_dom"/>
</dbReference>
<dbReference type="Pfam" id="PF01613">
    <property type="entry name" value="Flavin_Reduct"/>
    <property type="match status" value="1"/>
</dbReference>
<dbReference type="PANTHER" id="PTHR33798:SF5">
    <property type="entry name" value="FLAVIN REDUCTASE LIKE DOMAIN-CONTAINING PROTEIN"/>
    <property type="match status" value="1"/>
</dbReference>
<sequence length="277" mass="30610">MSSSSAPPPNVPKLAPFAETQPFRLTEPPNVSWKVGDGLLNTPLGRDWKTDEELGWKTWDMAQTSPSDATQMLNSTVVPRPIAFVSTLSAENKPNLAPFSFFQVVTYHPPIISVSFRLSPRLPKNTRDNILATKQFVVNLISEPFAEAANETSVEAPADVSEWDISGLTQEPSVHVKPARVKESAVSLECELFQSQDIFPDGATVPSATLVLGRVKYMHVRHSVLRSDGLRADPAKLRAISRLGSTTYGRVSEGFDLKKPEWDEVKQILEAQRSSRE</sequence>
<reference evidence="7" key="1">
    <citation type="submission" date="2019-10" db="EMBL/GenBank/DDBJ databases">
        <authorList>
            <consortium name="DOE Joint Genome Institute"/>
            <person name="Kuo A."/>
            <person name="Miyauchi S."/>
            <person name="Kiss E."/>
            <person name="Drula E."/>
            <person name="Kohler A."/>
            <person name="Sanchez-Garcia M."/>
            <person name="Andreopoulos B."/>
            <person name="Barry K.W."/>
            <person name="Bonito G."/>
            <person name="Buee M."/>
            <person name="Carver A."/>
            <person name="Chen C."/>
            <person name="Cichocki N."/>
            <person name="Clum A."/>
            <person name="Culley D."/>
            <person name="Crous P.W."/>
            <person name="Fauchery L."/>
            <person name="Girlanda M."/>
            <person name="Hayes R."/>
            <person name="Keri Z."/>
            <person name="LaButti K."/>
            <person name="Lipzen A."/>
            <person name="Lombard V."/>
            <person name="Magnuson J."/>
            <person name="Maillard F."/>
            <person name="Morin E."/>
            <person name="Murat C."/>
            <person name="Nolan M."/>
            <person name="Ohm R."/>
            <person name="Pangilinan J."/>
            <person name="Pereira M."/>
            <person name="Perotto S."/>
            <person name="Peter M."/>
            <person name="Riley R."/>
            <person name="Sitrit Y."/>
            <person name="Stielow B."/>
            <person name="Szollosi G."/>
            <person name="Zifcakova L."/>
            <person name="Stursova M."/>
            <person name="Spatafora J.W."/>
            <person name="Tedersoo L."/>
            <person name="Vaario L.-M."/>
            <person name="Yamada A."/>
            <person name="Yan M."/>
            <person name="Wang P."/>
            <person name="Xu J."/>
            <person name="Bruns T."/>
            <person name="Baldrian P."/>
            <person name="Vilgalys R."/>
            <person name="Henrissat B."/>
            <person name="Grigoriev I.V."/>
            <person name="Hibbett D."/>
            <person name="Nagy L.G."/>
            <person name="Martin F.M."/>
        </authorList>
    </citation>
    <scope>NUCLEOTIDE SEQUENCE</scope>
    <source>
        <strain evidence="7">Prilba</strain>
    </source>
</reference>
<evidence type="ECO:0000256" key="5">
    <source>
        <dbReference type="SAM" id="MobiDB-lite"/>
    </source>
</evidence>
<keyword evidence="3" id="KW-0288">FMN</keyword>
<evidence type="ECO:0000259" key="6">
    <source>
        <dbReference type="SMART" id="SM00903"/>
    </source>
</evidence>
<evidence type="ECO:0000256" key="1">
    <source>
        <dbReference type="ARBA" id="ARBA00001917"/>
    </source>
</evidence>
<dbReference type="SUPFAM" id="SSF50475">
    <property type="entry name" value="FMN-binding split barrel"/>
    <property type="match status" value="1"/>
</dbReference>
<evidence type="ECO:0000256" key="2">
    <source>
        <dbReference type="ARBA" id="ARBA00022630"/>
    </source>
</evidence>
<dbReference type="SMART" id="SM00903">
    <property type="entry name" value="Flavin_Reduct"/>
    <property type="match status" value="1"/>
</dbReference>
<evidence type="ECO:0000313" key="7">
    <source>
        <dbReference type="EMBL" id="KAF8482777.1"/>
    </source>
</evidence>
<proteinExistence type="inferred from homology"/>
<evidence type="ECO:0000256" key="4">
    <source>
        <dbReference type="ARBA" id="ARBA00038054"/>
    </source>
</evidence>
<feature type="region of interest" description="Disordered" evidence="5">
    <location>
        <begin position="1"/>
        <end position="24"/>
    </location>
</feature>
<keyword evidence="2" id="KW-0285">Flavoprotein</keyword>
<feature type="domain" description="Flavin reductase like" evidence="6">
    <location>
        <begin position="75"/>
        <end position="230"/>
    </location>
</feature>
<comment type="similarity">
    <text evidence="4">Belongs to the flavoredoxin family.</text>
</comment>
<evidence type="ECO:0000256" key="3">
    <source>
        <dbReference type="ARBA" id="ARBA00022643"/>
    </source>
</evidence>
<comment type="cofactor">
    <cofactor evidence="1">
        <name>FMN</name>
        <dbReference type="ChEBI" id="CHEBI:58210"/>
    </cofactor>
</comment>
<organism evidence="7 8">
    <name type="scientific">Russula ochroleuca</name>
    <dbReference type="NCBI Taxonomy" id="152965"/>
    <lineage>
        <taxon>Eukaryota</taxon>
        <taxon>Fungi</taxon>
        <taxon>Dikarya</taxon>
        <taxon>Basidiomycota</taxon>
        <taxon>Agaricomycotina</taxon>
        <taxon>Agaricomycetes</taxon>
        <taxon>Russulales</taxon>
        <taxon>Russulaceae</taxon>
        <taxon>Russula</taxon>
    </lineage>
</organism>
<name>A0A9P5N002_9AGAM</name>